<proteinExistence type="predicted"/>
<dbReference type="PROSITE" id="PS51099">
    <property type="entry name" value="PTS_EIIB_TYPE_2"/>
    <property type="match status" value="1"/>
</dbReference>
<dbReference type="AlphaFoldDB" id="A0A0F4LCE5"/>
<name>A0A0F4LCE5_9LACO</name>
<dbReference type="Proteomes" id="UP000033531">
    <property type="component" value="Unassembled WGS sequence"/>
</dbReference>
<feature type="domain" description="PTS EIIB type-2" evidence="2">
    <location>
        <begin position="2"/>
        <end position="95"/>
    </location>
</feature>
<dbReference type="Pfam" id="PF02302">
    <property type="entry name" value="PTS_IIB"/>
    <property type="match status" value="1"/>
</dbReference>
<dbReference type="Gene3D" id="3.40.50.2300">
    <property type="match status" value="1"/>
</dbReference>
<evidence type="ECO:0000259" key="2">
    <source>
        <dbReference type="PROSITE" id="PS51099"/>
    </source>
</evidence>
<dbReference type="InterPro" id="IPR013011">
    <property type="entry name" value="PTS_EIIB_2"/>
</dbReference>
<dbReference type="SUPFAM" id="SSF52794">
    <property type="entry name" value="PTS system IIB component-like"/>
    <property type="match status" value="1"/>
</dbReference>
<dbReference type="EMBL" id="JXLI01000011">
    <property type="protein sequence ID" value="KJY56285.1"/>
    <property type="molecule type" value="Genomic_DNA"/>
</dbReference>
<comment type="caution">
    <text evidence="3">The sequence shown here is derived from an EMBL/GenBank/DDBJ whole genome shotgun (WGS) entry which is preliminary data.</text>
</comment>
<keyword evidence="1" id="KW-0808">Transferase</keyword>
<dbReference type="STRING" id="1218507.JF74_13650"/>
<dbReference type="InterPro" id="IPR036095">
    <property type="entry name" value="PTS_EIIB-like_sf"/>
</dbReference>
<reference evidence="3 4" key="1">
    <citation type="submission" date="2015-01" db="EMBL/GenBank/DDBJ databases">
        <title>Comparative genomics of the lactic acid bacteria isolated from the honey bee gut.</title>
        <authorList>
            <person name="Ellegaard K.M."/>
            <person name="Tamarit D."/>
            <person name="Javelind E."/>
            <person name="Olofsson T."/>
            <person name="Andersson S.G."/>
            <person name="Vasquez A."/>
        </authorList>
    </citation>
    <scope>NUCLEOTIDE SEQUENCE [LARGE SCALE GENOMIC DNA]</scope>
    <source>
        <strain evidence="3 4">Hma8</strain>
    </source>
</reference>
<protein>
    <submittedName>
        <fullName evidence="3">PTS Gat IIB</fullName>
    </submittedName>
</protein>
<gene>
    <name evidence="3" type="ORF">JF74_13650</name>
</gene>
<dbReference type="OrthoDB" id="6505030at2"/>
<dbReference type="RefSeq" id="WP_046325315.1">
    <property type="nucleotide sequence ID" value="NZ_JBHTMT010000005.1"/>
</dbReference>
<dbReference type="GO" id="GO:0009401">
    <property type="term" value="P:phosphoenolpyruvate-dependent sugar phosphotransferase system"/>
    <property type="evidence" value="ECO:0007669"/>
    <property type="project" value="InterPro"/>
</dbReference>
<sequence>MKKVLVVCGNGIASSSVMLAELQDYLNDQSVSDVNLDKKSLMDCTDDVFNGYDLIVSSTKLDKPNVTTPIIVGTALLTGINEDSVLEEIKDELTK</sequence>
<dbReference type="InterPro" id="IPR003501">
    <property type="entry name" value="PTS_EIIB_2/3"/>
</dbReference>
<organism evidence="3 4">
    <name type="scientific">Lactobacillus melliventris</name>
    <dbReference type="NCBI Taxonomy" id="1218507"/>
    <lineage>
        <taxon>Bacteria</taxon>
        <taxon>Bacillati</taxon>
        <taxon>Bacillota</taxon>
        <taxon>Bacilli</taxon>
        <taxon>Lactobacillales</taxon>
        <taxon>Lactobacillaceae</taxon>
        <taxon>Lactobacillus</taxon>
    </lineage>
</organism>
<evidence type="ECO:0000313" key="3">
    <source>
        <dbReference type="EMBL" id="KJY56285.1"/>
    </source>
</evidence>
<accession>A0A0F4LCE5</accession>
<dbReference type="PATRIC" id="fig|1218507.3.peg.1548"/>
<evidence type="ECO:0000256" key="1">
    <source>
        <dbReference type="ARBA" id="ARBA00022679"/>
    </source>
</evidence>
<evidence type="ECO:0000313" key="4">
    <source>
        <dbReference type="Proteomes" id="UP000033531"/>
    </source>
</evidence>
<dbReference type="HOGENOM" id="CLU_159248_3_3_9"/>
<dbReference type="GO" id="GO:0008982">
    <property type="term" value="F:protein-N(PI)-phosphohistidine-sugar phosphotransferase activity"/>
    <property type="evidence" value="ECO:0007669"/>
    <property type="project" value="InterPro"/>
</dbReference>